<dbReference type="RefSeq" id="WP_254153200.1">
    <property type="nucleotide sequence ID" value="NZ_JAHESD010000013.1"/>
</dbReference>
<evidence type="ECO:0000313" key="3">
    <source>
        <dbReference type="Proteomes" id="UP000772618"/>
    </source>
</evidence>
<evidence type="ECO:0000259" key="1">
    <source>
        <dbReference type="Pfam" id="PF14088"/>
    </source>
</evidence>
<evidence type="ECO:0000313" key="2">
    <source>
        <dbReference type="EMBL" id="MBT1703234.1"/>
    </source>
</evidence>
<organism evidence="2 3">
    <name type="scientific">Chryseosolibacter indicus</name>
    <dbReference type="NCBI Taxonomy" id="2782351"/>
    <lineage>
        <taxon>Bacteria</taxon>
        <taxon>Pseudomonadati</taxon>
        <taxon>Bacteroidota</taxon>
        <taxon>Cytophagia</taxon>
        <taxon>Cytophagales</taxon>
        <taxon>Chryseotaleaceae</taxon>
        <taxon>Chryseosolibacter</taxon>
    </lineage>
</organism>
<dbReference type="Proteomes" id="UP000772618">
    <property type="component" value="Unassembled WGS sequence"/>
</dbReference>
<reference evidence="2 3" key="1">
    <citation type="submission" date="2021-05" db="EMBL/GenBank/DDBJ databases">
        <title>A Polyphasic approach of four new species of the genus Ohtaekwangia: Ohtaekwangia histidinii sp. nov., Ohtaekwangia cretensis sp. nov., Ohtaekwangia indiensis sp. nov., Ohtaekwangia reichenbachii sp. nov. from diverse environment.</title>
        <authorList>
            <person name="Octaviana S."/>
        </authorList>
    </citation>
    <scope>NUCLEOTIDE SEQUENCE [LARGE SCALE GENOMIC DNA]</scope>
    <source>
        <strain evidence="2 3">PWU20</strain>
    </source>
</reference>
<dbReference type="EMBL" id="JAHESD010000013">
    <property type="protein sequence ID" value="MBT1703234.1"/>
    <property type="molecule type" value="Genomic_DNA"/>
</dbReference>
<comment type="caution">
    <text evidence="2">The sequence shown here is derived from an EMBL/GenBank/DDBJ whole genome shotgun (WGS) entry which is preliminary data.</text>
</comment>
<dbReference type="Pfam" id="PF14088">
    <property type="entry name" value="DUF4268"/>
    <property type="match status" value="1"/>
</dbReference>
<accession>A0ABS5VR49</accession>
<sequence>MFKREEASRIRQEFWTTFGKYMSPILSAEGLKINWINYHTRLKDVYFRMDAGQKSASIYISLEHQDVEIQELYFEQFLEFKTMLHNILEEEWEWQLHVPVDGKVISRIYKELPGFSVFNKEHWPDLISFFKPRIIALDNFWQDAKYSFDVLR</sequence>
<gene>
    <name evidence="2" type="ORF">KK060_08075</name>
</gene>
<protein>
    <submittedName>
        <fullName evidence="2">DUF4268 domain-containing protein</fullName>
    </submittedName>
</protein>
<feature type="domain" description="DUF4268" evidence="1">
    <location>
        <begin position="10"/>
        <end position="144"/>
    </location>
</feature>
<name>A0ABS5VR49_9BACT</name>
<proteinExistence type="predicted"/>
<keyword evidence="3" id="KW-1185">Reference proteome</keyword>
<dbReference type="InterPro" id="IPR025364">
    <property type="entry name" value="DUF4268"/>
</dbReference>